<reference evidence="3" key="1">
    <citation type="journal article" date="2017" name="Nat. Ecol. Evol.">
        <title>Genome expansion and lineage-specific genetic innovations in the forest pathogenic fungi Armillaria.</title>
        <authorList>
            <person name="Sipos G."/>
            <person name="Prasanna A.N."/>
            <person name="Walter M.C."/>
            <person name="O'Connor E."/>
            <person name="Balint B."/>
            <person name="Krizsan K."/>
            <person name="Kiss B."/>
            <person name="Hess J."/>
            <person name="Varga T."/>
            <person name="Slot J."/>
            <person name="Riley R."/>
            <person name="Boka B."/>
            <person name="Rigling D."/>
            <person name="Barry K."/>
            <person name="Lee J."/>
            <person name="Mihaltcheva S."/>
            <person name="LaButti K."/>
            <person name="Lipzen A."/>
            <person name="Waldron R."/>
            <person name="Moloney N.M."/>
            <person name="Sperisen C."/>
            <person name="Kredics L."/>
            <person name="Vagvoelgyi C."/>
            <person name="Patrignani A."/>
            <person name="Fitzpatrick D."/>
            <person name="Nagy I."/>
            <person name="Doyle S."/>
            <person name="Anderson J.B."/>
            <person name="Grigoriev I.V."/>
            <person name="Gueldener U."/>
            <person name="Muensterkoetter M."/>
            <person name="Nagy L.G."/>
        </authorList>
    </citation>
    <scope>NUCLEOTIDE SEQUENCE [LARGE SCALE GENOMIC DNA]</scope>
    <source>
        <strain evidence="3">28-4</strain>
    </source>
</reference>
<evidence type="ECO:0000313" key="3">
    <source>
        <dbReference type="Proteomes" id="UP000218334"/>
    </source>
</evidence>
<gene>
    <name evidence="2" type="ORF">ARMSODRAFT_1073310</name>
</gene>
<proteinExistence type="predicted"/>
<evidence type="ECO:0000256" key="1">
    <source>
        <dbReference type="SAM" id="MobiDB-lite"/>
    </source>
</evidence>
<feature type="region of interest" description="Disordered" evidence="1">
    <location>
        <begin position="1"/>
        <end position="41"/>
    </location>
</feature>
<keyword evidence="3" id="KW-1185">Reference proteome</keyword>
<organism evidence="2 3">
    <name type="scientific">Armillaria solidipes</name>
    <dbReference type="NCBI Taxonomy" id="1076256"/>
    <lineage>
        <taxon>Eukaryota</taxon>
        <taxon>Fungi</taxon>
        <taxon>Dikarya</taxon>
        <taxon>Basidiomycota</taxon>
        <taxon>Agaricomycotina</taxon>
        <taxon>Agaricomycetes</taxon>
        <taxon>Agaricomycetidae</taxon>
        <taxon>Agaricales</taxon>
        <taxon>Marasmiineae</taxon>
        <taxon>Physalacriaceae</taxon>
        <taxon>Armillaria</taxon>
    </lineage>
</organism>
<feature type="region of interest" description="Disordered" evidence="1">
    <location>
        <begin position="124"/>
        <end position="160"/>
    </location>
</feature>
<sequence length="182" mass="20974">MSQPHTSTQHFTDKLNLNGRKSRCAMRPVSEEDEYPSYSPLDEQSTLLRETTLYALTQACRLLFQRVRKDQKMWKVDRDGDVVVYPRRSLHDSEYRSSTTLPIRQHNSSPSFDEESVSQFRFSFTMPLPPNSESGDETDDLTKMKGGSDDNSSEESSAEHTIWRKFNVLSFTRHHSSDSSSI</sequence>
<protein>
    <submittedName>
        <fullName evidence="2">Uncharacterized protein</fullName>
    </submittedName>
</protein>
<name>A0A2H3ANM9_9AGAR</name>
<dbReference type="EMBL" id="KZ293508">
    <property type="protein sequence ID" value="PBK59290.1"/>
    <property type="molecule type" value="Genomic_DNA"/>
</dbReference>
<feature type="compositionally biased region" description="Polar residues" evidence="1">
    <location>
        <begin position="1"/>
        <end position="10"/>
    </location>
</feature>
<accession>A0A2H3ANM9</accession>
<evidence type="ECO:0000313" key="2">
    <source>
        <dbReference type="EMBL" id="PBK59290.1"/>
    </source>
</evidence>
<dbReference type="Proteomes" id="UP000218334">
    <property type="component" value="Unassembled WGS sequence"/>
</dbReference>
<dbReference type="AlphaFoldDB" id="A0A2H3ANM9"/>